<accession>A0A5R9EHB2</accession>
<comment type="caution">
    <text evidence="3">The sequence shown here is derived from an EMBL/GenBank/DDBJ whole genome shotgun (WGS) entry which is preliminary data.</text>
</comment>
<feature type="compositionally biased region" description="Basic residues" evidence="1">
    <location>
        <begin position="41"/>
        <end position="51"/>
    </location>
</feature>
<dbReference type="EMBL" id="VAWE01000001">
    <property type="protein sequence ID" value="TLQ47892.1"/>
    <property type="molecule type" value="Genomic_DNA"/>
</dbReference>
<dbReference type="PANTHER" id="PTHR33418:SF1">
    <property type="entry name" value="HELICASE-ASSOCIATED DOMAIN-CONTAINING PROTEIN"/>
    <property type="match status" value="1"/>
</dbReference>
<evidence type="ECO:0000313" key="3">
    <source>
        <dbReference type="EMBL" id="TLQ47892.1"/>
    </source>
</evidence>
<sequence length="237" mass="25756">MGPGRGRVAGQPCRSTALHGPLRHVGRSTRRRWSPSPAARPHGRFRGRQGLRGRPVGQWLSNCRRPGALTPERAAQLAEIDRDWNPAWPIDWQRHYSGVRALVVDGGAAVDEITPGVTVHGADVGRWLARQRETWAELSAAQRERLAVLGVTAPEPAAAAPKAGGRAAAWERGLAAARAYHAREGTLTGVSRGHVEHVVHDGQDRAVKLGVWLANQRNRRAKLPTDRAHVLTELGAI</sequence>
<dbReference type="RefSeq" id="WP_138057167.1">
    <property type="nucleotide sequence ID" value="NZ_VAWE01000001.1"/>
</dbReference>
<feature type="compositionally biased region" description="Basic residues" evidence="1">
    <location>
        <begin position="21"/>
        <end position="33"/>
    </location>
</feature>
<reference evidence="3 4" key="1">
    <citation type="submission" date="2019-05" db="EMBL/GenBank/DDBJ databases">
        <title>Streptomyces marianii sp. nov., a novel marine actinomycete from southern coast of India.</title>
        <authorList>
            <person name="Iniyan A.M."/>
            <person name="Wink J."/>
            <person name="Ramprasad E."/>
            <person name="Ramana C.V."/>
            <person name="Bunk B."/>
            <person name="Sproer C."/>
            <person name="Joseph F.-J.R.S."/>
            <person name="Vincent S.G.P."/>
        </authorList>
    </citation>
    <scope>NUCLEOTIDE SEQUENCE [LARGE SCALE GENOMIC DNA]</scope>
    <source>
        <strain evidence="3 4">ICN19</strain>
    </source>
</reference>
<keyword evidence="4" id="KW-1185">Reference proteome</keyword>
<proteinExistence type="predicted"/>
<feature type="domain" description="Helicase-associated" evidence="2">
    <location>
        <begin position="167"/>
        <end position="235"/>
    </location>
</feature>
<dbReference type="Gene3D" id="6.10.140.530">
    <property type="match status" value="1"/>
</dbReference>
<evidence type="ECO:0000259" key="2">
    <source>
        <dbReference type="Pfam" id="PF03457"/>
    </source>
</evidence>
<dbReference type="InterPro" id="IPR005114">
    <property type="entry name" value="Helicase_assoc"/>
</dbReference>
<protein>
    <recommendedName>
        <fullName evidence="2">Helicase-associated domain-containing protein</fullName>
    </recommendedName>
</protein>
<dbReference type="PANTHER" id="PTHR33418">
    <property type="entry name" value="HELICASE-ASSOCIATED"/>
    <property type="match status" value="1"/>
</dbReference>
<gene>
    <name evidence="3" type="ORF">FEF34_37755</name>
</gene>
<dbReference type="Pfam" id="PF03457">
    <property type="entry name" value="HA"/>
    <property type="match status" value="2"/>
</dbReference>
<feature type="domain" description="Helicase-associated" evidence="2">
    <location>
        <begin position="90"/>
        <end position="150"/>
    </location>
</feature>
<dbReference type="Proteomes" id="UP000305921">
    <property type="component" value="Unassembled WGS sequence"/>
</dbReference>
<evidence type="ECO:0000313" key="4">
    <source>
        <dbReference type="Proteomes" id="UP000305921"/>
    </source>
</evidence>
<organism evidence="3 4">
    <name type="scientific">Streptomyces marianii</name>
    <dbReference type="NCBI Taxonomy" id="1817406"/>
    <lineage>
        <taxon>Bacteria</taxon>
        <taxon>Bacillati</taxon>
        <taxon>Actinomycetota</taxon>
        <taxon>Actinomycetes</taxon>
        <taxon>Kitasatosporales</taxon>
        <taxon>Streptomycetaceae</taxon>
        <taxon>Streptomyces</taxon>
    </lineage>
</organism>
<feature type="region of interest" description="Disordered" evidence="1">
    <location>
        <begin position="1"/>
        <end position="51"/>
    </location>
</feature>
<name>A0A5R9EHB2_9ACTN</name>
<dbReference type="OrthoDB" id="9776021at2"/>
<evidence type="ECO:0000256" key="1">
    <source>
        <dbReference type="SAM" id="MobiDB-lite"/>
    </source>
</evidence>
<dbReference type="AlphaFoldDB" id="A0A5R9EHB2"/>